<feature type="modified residue" description="4-aspartylphosphate" evidence="4">
    <location>
        <position position="57"/>
    </location>
</feature>
<dbReference type="PRINTS" id="PR00032">
    <property type="entry name" value="HTHARAC"/>
</dbReference>
<evidence type="ECO:0000259" key="5">
    <source>
        <dbReference type="PROSITE" id="PS01124"/>
    </source>
</evidence>
<proteinExistence type="predicted"/>
<evidence type="ECO:0000256" key="4">
    <source>
        <dbReference type="PROSITE-ProRule" id="PRU00169"/>
    </source>
</evidence>
<evidence type="ECO:0000313" key="8">
    <source>
        <dbReference type="Proteomes" id="UP001057134"/>
    </source>
</evidence>
<reference evidence="7" key="2">
    <citation type="journal article" date="2021" name="J Anim Sci Technol">
        <title>Complete genome sequence of Paenibacillus konkukensis sp. nov. SK3146 as a potential probiotic strain.</title>
        <authorList>
            <person name="Jung H.I."/>
            <person name="Park S."/>
            <person name="Niu K.M."/>
            <person name="Lee S.W."/>
            <person name="Kothari D."/>
            <person name="Yi K.J."/>
            <person name="Kim S.K."/>
        </authorList>
    </citation>
    <scope>NUCLEOTIDE SEQUENCE</scope>
    <source>
        <strain evidence="7">SK3146</strain>
    </source>
</reference>
<dbReference type="SMART" id="SM00448">
    <property type="entry name" value="REC"/>
    <property type="match status" value="1"/>
</dbReference>
<dbReference type="InterPro" id="IPR018062">
    <property type="entry name" value="HTH_AraC-typ_CS"/>
</dbReference>
<dbReference type="PROSITE" id="PS01124">
    <property type="entry name" value="HTH_ARAC_FAMILY_2"/>
    <property type="match status" value="1"/>
</dbReference>
<name>A0ABY4RYG9_9BACL</name>
<dbReference type="PANTHER" id="PTHR43280">
    <property type="entry name" value="ARAC-FAMILY TRANSCRIPTIONAL REGULATOR"/>
    <property type="match status" value="1"/>
</dbReference>
<feature type="domain" description="Response regulatory" evidence="6">
    <location>
        <begin position="6"/>
        <end position="122"/>
    </location>
</feature>
<reference evidence="7" key="1">
    <citation type="submission" date="2018-02" db="EMBL/GenBank/DDBJ databases">
        <authorList>
            <person name="Kim S.-K."/>
            <person name="Jung H.-I."/>
            <person name="Lee S.-W."/>
        </authorList>
    </citation>
    <scope>NUCLEOTIDE SEQUENCE</scope>
    <source>
        <strain evidence="7">SK3146</strain>
    </source>
</reference>
<dbReference type="SUPFAM" id="SSF46689">
    <property type="entry name" value="Homeodomain-like"/>
    <property type="match status" value="2"/>
</dbReference>
<dbReference type="SUPFAM" id="SSF52172">
    <property type="entry name" value="CheY-like"/>
    <property type="match status" value="1"/>
</dbReference>
<evidence type="ECO:0000313" key="7">
    <source>
        <dbReference type="EMBL" id="UQZ86794.1"/>
    </source>
</evidence>
<dbReference type="Proteomes" id="UP001057134">
    <property type="component" value="Chromosome"/>
</dbReference>
<accession>A0ABY4RYG9</accession>
<gene>
    <name evidence="7" type="ORF">SK3146_06087</name>
</gene>
<dbReference type="CDD" id="cd17536">
    <property type="entry name" value="REC_YesN-like"/>
    <property type="match status" value="1"/>
</dbReference>
<dbReference type="SMART" id="SM00342">
    <property type="entry name" value="HTH_ARAC"/>
    <property type="match status" value="1"/>
</dbReference>
<evidence type="ECO:0000256" key="3">
    <source>
        <dbReference type="ARBA" id="ARBA00023163"/>
    </source>
</evidence>
<dbReference type="PANTHER" id="PTHR43280:SF2">
    <property type="entry name" value="HTH-TYPE TRANSCRIPTIONAL REGULATOR EXSA"/>
    <property type="match status" value="1"/>
</dbReference>
<keyword evidence="8" id="KW-1185">Reference proteome</keyword>
<keyword evidence="3" id="KW-0804">Transcription</keyword>
<dbReference type="InterPro" id="IPR020449">
    <property type="entry name" value="Tscrpt_reg_AraC-type_HTH"/>
</dbReference>
<protein>
    <submittedName>
        <fullName evidence="7">Response regulatory protein</fullName>
    </submittedName>
</protein>
<keyword evidence="2" id="KW-0238">DNA-binding</keyword>
<organism evidence="7 8">
    <name type="scientific">Paenibacillus konkukensis</name>
    <dbReference type="NCBI Taxonomy" id="2020716"/>
    <lineage>
        <taxon>Bacteria</taxon>
        <taxon>Bacillati</taxon>
        <taxon>Bacillota</taxon>
        <taxon>Bacilli</taxon>
        <taxon>Bacillales</taxon>
        <taxon>Paenibacillaceae</taxon>
        <taxon>Paenibacillus</taxon>
    </lineage>
</organism>
<feature type="domain" description="HTH araC/xylS-type" evidence="5">
    <location>
        <begin position="241"/>
        <end position="339"/>
    </location>
</feature>
<dbReference type="Pfam" id="PF00072">
    <property type="entry name" value="Response_reg"/>
    <property type="match status" value="1"/>
</dbReference>
<evidence type="ECO:0000259" key="6">
    <source>
        <dbReference type="PROSITE" id="PS50110"/>
    </source>
</evidence>
<evidence type="ECO:0000256" key="1">
    <source>
        <dbReference type="ARBA" id="ARBA00023015"/>
    </source>
</evidence>
<keyword evidence="1" id="KW-0805">Transcription regulation</keyword>
<sequence>MDVMKQILVVDDEPMIRAGLTKLIKHYSQGVHAYAVPNGAEAVAEIRKQKPDMVFTDIRMPKMDGLELCRHIAEMNLNIRTVVISGYGDFTYAQKCLTYGVKEYLLKPVTELELYPVLDRLLYQEKVHSLSVSAYSEWLEQAETAIWSADFEGIDRLLLRWSGDDLCGALDTEQLEQTIADVLKALVKKLNARELYQFADTPPPKSAKNRDELFKHLESELIHWCGQLAQWRGGNQKSVFEEAKSYIDDHIAEEISLEAVAERVGLAPTYFSYFFKKMTNETFVQYRMRKRIEMAKRLLELPHYKIVDVGMEIGYQNYPHFSKIFKKMTGISPTEYRQMLGIK</sequence>
<dbReference type="EMBL" id="CP027059">
    <property type="protein sequence ID" value="UQZ86794.1"/>
    <property type="molecule type" value="Genomic_DNA"/>
</dbReference>
<evidence type="ECO:0000256" key="2">
    <source>
        <dbReference type="ARBA" id="ARBA00023125"/>
    </source>
</evidence>
<dbReference type="PROSITE" id="PS50110">
    <property type="entry name" value="RESPONSE_REGULATORY"/>
    <property type="match status" value="1"/>
</dbReference>
<dbReference type="InterPro" id="IPR009057">
    <property type="entry name" value="Homeodomain-like_sf"/>
</dbReference>
<dbReference type="PROSITE" id="PS00041">
    <property type="entry name" value="HTH_ARAC_FAMILY_1"/>
    <property type="match status" value="1"/>
</dbReference>
<dbReference type="Pfam" id="PF12833">
    <property type="entry name" value="HTH_18"/>
    <property type="match status" value="1"/>
</dbReference>
<dbReference type="InterPro" id="IPR018060">
    <property type="entry name" value="HTH_AraC"/>
</dbReference>
<dbReference type="InterPro" id="IPR001789">
    <property type="entry name" value="Sig_transdc_resp-reg_receiver"/>
</dbReference>
<dbReference type="Gene3D" id="3.40.50.2300">
    <property type="match status" value="1"/>
</dbReference>
<dbReference type="Gene3D" id="1.10.10.60">
    <property type="entry name" value="Homeodomain-like"/>
    <property type="match status" value="2"/>
</dbReference>
<keyword evidence="4" id="KW-0597">Phosphoprotein</keyword>
<dbReference type="InterPro" id="IPR011006">
    <property type="entry name" value="CheY-like_superfamily"/>
</dbReference>